<dbReference type="EMBL" id="JAQJZL010000002">
    <property type="protein sequence ID" value="KAJ6050927.1"/>
    <property type="molecule type" value="Genomic_DNA"/>
</dbReference>
<evidence type="ECO:0000259" key="3">
    <source>
        <dbReference type="PROSITE" id="PS51797"/>
    </source>
</evidence>
<organism evidence="4 5">
    <name type="scientific">Penicillium canescens</name>
    <dbReference type="NCBI Taxonomy" id="5083"/>
    <lineage>
        <taxon>Eukaryota</taxon>
        <taxon>Fungi</taxon>
        <taxon>Dikarya</taxon>
        <taxon>Ascomycota</taxon>
        <taxon>Pezizomycotina</taxon>
        <taxon>Eurotiomycetes</taxon>
        <taxon>Eurotiomycetidae</taxon>
        <taxon>Eurotiales</taxon>
        <taxon>Aspergillaceae</taxon>
        <taxon>Penicillium</taxon>
    </lineage>
</organism>
<name>A0AAD6IHZ1_PENCN</name>
<dbReference type="PANTHER" id="PTHR11991:SF0">
    <property type="entry name" value="TRANSLATIONALLY-CONTROLLED TUMOR PROTEIN"/>
    <property type="match status" value="1"/>
</dbReference>
<comment type="caution">
    <text evidence="4">The sequence shown here is derived from an EMBL/GenBank/DDBJ whole genome shotgun (WGS) entry which is preliminary data.</text>
</comment>
<dbReference type="AlphaFoldDB" id="A0AAD6IHZ1"/>
<keyword evidence="5" id="KW-1185">Reference proteome</keyword>
<protein>
    <recommendedName>
        <fullName evidence="1">Translationally-controlled tumor protein homolog</fullName>
    </recommendedName>
</protein>
<dbReference type="InterPro" id="IPR034737">
    <property type="entry name" value="TCTP"/>
</dbReference>
<gene>
    <name evidence="4" type="ORF">N7460_001461</name>
</gene>
<reference evidence="4" key="1">
    <citation type="journal article" date="2023" name="IMA Fungus">
        <title>Comparative genomic study of the Penicillium genus elucidates a diverse pangenome and 15 lateral gene transfer events.</title>
        <authorList>
            <person name="Petersen C."/>
            <person name="Sorensen T."/>
            <person name="Nielsen M.R."/>
            <person name="Sondergaard T.E."/>
            <person name="Sorensen J.L."/>
            <person name="Fitzpatrick D.A."/>
            <person name="Frisvad J.C."/>
            <person name="Nielsen K.L."/>
        </authorList>
    </citation>
    <scope>NUCLEOTIDE SEQUENCE</scope>
    <source>
        <strain evidence="4">IBT 15450</strain>
    </source>
</reference>
<evidence type="ECO:0000256" key="1">
    <source>
        <dbReference type="ARBA" id="ARBA00014759"/>
    </source>
</evidence>
<dbReference type="GO" id="GO:0005737">
    <property type="term" value="C:cytoplasm"/>
    <property type="evidence" value="ECO:0007669"/>
    <property type="project" value="TreeGrafter"/>
</dbReference>
<dbReference type="Gene3D" id="2.170.150.10">
    <property type="entry name" value="Metal Binding Protein, Guanine Nucleotide Exchange Factor, Chain A"/>
    <property type="match status" value="2"/>
</dbReference>
<reference evidence="4" key="2">
    <citation type="submission" date="2023-01" db="EMBL/GenBank/DDBJ databases">
        <authorList>
            <person name="Petersen C."/>
        </authorList>
    </citation>
    <scope>NUCLEOTIDE SEQUENCE</scope>
    <source>
        <strain evidence="4">IBT 15450</strain>
    </source>
</reference>
<dbReference type="PROSITE" id="PS51797">
    <property type="entry name" value="TCTP_3"/>
    <property type="match status" value="1"/>
</dbReference>
<dbReference type="Proteomes" id="UP001219568">
    <property type="component" value="Unassembled WGS sequence"/>
</dbReference>
<dbReference type="GO" id="GO:0005509">
    <property type="term" value="F:calcium ion binding"/>
    <property type="evidence" value="ECO:0007669"/>
    <property type="project" value="TreeGrafter"/>
</dbReference>
<dbReference type="PANTHER" id="PTHR11991">
    <property type="entry name" value="TRANSLATIONALLY CONTROLLED TUMOR PROTEIN-RELATED"/>
    <property type="match status" value="1"/>
</dbReference>
<evidence type="ECO:0000313" key="5">
    <source>
        <dbReference type="Proteomes" id="UP001219568"/>
    </source>
</evidence>
<proteinExistence type="inferred from homology"/>
<dbReference type="InterPro" id="IPR018105">
    <property type="entry name" value="Translational_control_tumour_p"/>
</dbReference>
<dbReference type="InterPro" id="IPR011323">
    <property type="entry name" value="Mss4/transl-control_tumour"/>
</dbReference>
<sequence>MIIYKDIVTDTRDELLSDSFSIKEIDGVVYEVDCAMVEIGKNGTDEDGYARKVLMSLKKRNAPDEEVITFKKGVQVHTKRIIDSFNDWEFYTGESMDVDGMVVLLSYREDGITPFVTYWKHGLEEMKV</sequence>
<feature type="domain" description="TCTP" evidence="3">
    <location>
        <begin position="1"/>
        <end position="128"/>
    </location>
</feature>
<evidence type="ECO:0000256" key="2">
    <source>
        <dbReference type="PROSITE-ProRule" id="PRU01133"/>
    </source>
</evidence>
<comment type="similarity">
    <text evidence="2">Belongs to the TCTP family.</text>
</comment>
<dbReference type="InterPro" id="IPR018103">
    <property type="entry name" value="Translation_control_tumour_CS"/>
</dbReference>
<evidence type="ECO:0000313" key="4">
    <source>
        <dbReference type="EMBL" id="KAJ6050927.1"/>
    </source>
</evidence>
<dbReference type="SUPFAM" id="SSF51316">
    <property type="entry name" value="Mss4-like"/>
    <property type="match status" value="1"/>
</dbReference>
<dbReference type="InterPro" id="IPR011057">
    <property type="entry name" value="Mss4-like_sf"/>
</dbReference>
<dbReference type="Pfam" id="PF00838">
    <property type="entry name" value="TCTP"/>
    <property type="match status" value="2"/>
</dbReference>
<accession>A0AAD6IHZ1</accession>
<dbReference type="PROSITE" id="PS01003">
    <property type="entry name" value="TCTP_2"/>
    <property type="match status" value="1"/>
</dbReference>